<dbReference type="EMBL" id="CP058905">
    <property type="protein sequence ID" value="QLJ99220.1"/>
    <property type="molecule type" value="Genomic_DNA"/>
</dbReference>
<protein>
    <submittedName>
        <fullName evidence="2">Low temperature requirement protein A</fullName>
    </submittedName>
</protein>
<feature type="transmembrane region" description="Helical" evidence="1">
    <location>
        <begin position="20"/>
        <end position="39"/>
    </location>
</feature>
<evidence type="ECO:0000313" key="2">
    <source>
        <dbReference type="EMBL" id="QLJ99220.1"/>
    </source>
</evidence>
<proteinExistence type="predicted"/>
<name>A0A7D5YA79_9ACTN</name>
<reference evidence="2" key="1">
    <citation type="submission" date="2020-08" db="EMBL/GenBank/DDBJ databases">
        <title>A bifunctional nitrone conjugated secondary metabolite targeting the ribosome.</title>
        <authorList>
            <person name="Limbrick E.M."/>
            <person name="Graf M."/>
            <person name="Derewacz D.K."/>
            <person name="Nguyen F."/>
            <person name="Spraggins J.M."/>
            <person name="Wieland M."/>
            <person name="Ynigez-Gutierrez A.E."/>
            <person name="Reisman B.J."/>
            <person name="Zinshteyn B."/>
            <person name="McCulloch K."/>
            <person name="Iverson T.M."/>
            <person name="Green R."/>
            <person name="Wilson D.N."/>
            <person name="Bachmann B.O."/>
        </authorList>
    </citation>
    <scope>NUCLEOTIDE SEQUENCE</scope>
    <source>
        <strain evidence="2">Africana</strain>
    </source>
</reference>
<dbReference type="Pfam" id="PF06772">
    <property type="entry name" value="LtrA"/>
    <property type="match status" value="1"/>
</dbReference>
<accession>A0A7D5YA79</accession>
<sequence>MQPPAGVHAQAGVAIQATSQTALLLLALLMIWIYCTLITSRYEPGHPASSWLIFGTISPAWSWAVPVPEAFGERGLAFAGAYVAIQVGRPLM</sequence>
<gene>
    <name evidence="2" type="ORF">HZU44_03375</name>
</gene>
<organism evidence="2">
    <name type="scientific">Micromonospora carbonacea</name>
    <dbReference type="NCBI Taxonomy" id="47853"/>
    <lineage>
        <taxon>Bacteria</taxon>
        <taxon>Bacillati</taxon>
        <taxon>Actinomycetota</taxon>
        <taxon>Actinomycetes</taxon>
        <taxon>Micromonosporales</taxon>
        <taxon>Micromonosporaceae</taxon>
        <taxon>Micromonospora</taxon>
    </lineage>
</organism>
<keyword evidence="1" id="KW-1133">Transmembrane helix</keyword>
<dbReference type="InterPro" id="IPR010640">
    <property type="entry name" value="Low_temperature_requirement_A"/>
</dbReference>
<keyword evidence="1" id="KW-0472">Membrane</keyword>
<dbReference type="AlphaFoldDB" id="A0A7D5YA79"/>
<evidence type="ECO:0000256" key="1">
    <source>
        <dbReference type="SAM" id="Phobius"/>
    </source>
</evidence>
<keyword evidence="1" id="KW-0812">Transmembrane</keyword>